<evidence type="ECO:0000313" key="3">
    <source>
        <dbReference type="RefSeq" id="XP_022338730.1"/>
    </source>
</evidence>
<dbReference type="OrthoDB" id="6118581at2759"/>
<dbReference type="RefSeq" id="XP_022338730.1">
    <property type="nucleotide sequence ID" value="XM_022483022.1"/>
</dbReference>
<gene>
    <name evidence="3" type="primary">LOC111134184</name>
</gene>
<feature type="transmembrane region" description="Helical" evidence="1">
    <location>
        <begin position="38"/>
        <end position="61"/>
    </location>
</feature>
<keyword evidence="1" id="KW-0812">Transmembrane</keyword>
<keyword evidence="1" id="KW-1133">Transmembrane helix</keyword>
<feature type="transmembrane region" description="Helical" evidence="1">
    <location>
        <begin position="81"/>
        <end position="101"/>
    </location>
</feature>
<dbReference type="Proteomes" id="UP000694844">
    <property type="component" value="Chromosome 5"/>
</dbReference>
<evidence type="ECO:0000256" key="1">
    <source>
        <dbReference type="SAM" id="Phobius"/>
    </source>
</evidence>
<accession>A0A8B8EF53</accession>
<dbReference type="GeneID" id="111134184"/>
<evidence type="ECO:0000313" key="2">
    <source>
        <dbReference type="Proteomes" id="UP000694844"/>
    </source>
</evidence>
<feature type="transmembrane region" description="Helical" evidence="1">
    <location>
        <begin position="7"/>
        <end position="32"/>
    </location>
</feature>
<keyword evidence="2" id="KW-1185">Reference proteome</keyword>
<keyword evidence="1" id="KW-0472">Membrane</keyword>
<feature type="transmembrane region" description="Helical" evidence="1">
    <location>
        <begin position="226"/>
        <end position="248"/>
    </location>
</feature>
<name>A0A8B8EF53_CRAVI</name>
<reference evidence="3" key="1">
    <citation type="submission" date="2025-08" db="UniProtKB">
        <authorList>
            <consortium name="RefSeq"/>
        </authorList>
    </citation>
    <scope>IDENTIFICATION</scope>
    <source>
        <tissue evidence="3">Whole sample</tissue>
    </source>
</reference>
<proteinExistence type="predicted"/>
<organism evidence="2 3">
    <name type="scientific">Crassostrea virginica</name>
    <name type="common">Eastern oyster</name>
    <dbReference type="NCBI Taxonomy" id="6565"/>
    <lineage>
        <taxon>Eukaryota</taxon>
        <taxon>Metazoa</taxon>
        <taxon>Spiralia</taxon>
        <taxon>Lophotrochozoa</taxon>
        <taxon>Mollusca</taxon>
        <taxon>Bivalvia</taxon>
        <taxon>Autobranchia</taxon>
        <taxon>Pteriomorphia</taxon>
        <taxon>Ostreida</taxon>
        <taxon>Ostreoidea</taxon>
        <taxon>Ostreidae</taxon>
        <taxon>Crassostrea</taxon>
    </lineage>
</organism>
<feature type="transmembrane region" description="Helical" evidence="1">
    <location>
        <begin position="113"/>
        <end position="130"/>
    </location>
</feature>
<dbReference type="AlphaFoldDB" id="A0A8B8EF53"/>
<dbReference type="KEGG" id="cvn:111134184"/>
<sequence>MGVVFLLLEVLQSLVLFGTLAAGFLVLLFLMLDNCRHTVIIVVIVTTGLVHELYCASVLGYFKRLMQIESLRPKDDGCRDFFVPTLIANTIFVTIIAKYIINAGNFLSDKSTALLLTILHALFSVTFIIWQNPEKSLHQTASLNLTMDMQVYFTVCRNDVAQNTIHIVTEYVVYYLPLLFCFVWAARQCSTPDAGISFWNVNILRSCAKPNTTCERCDKMNYALQIVLFYLGVGVVIARPVQLLYGFIHEEPVIDVIPSLSNTVVFSFLSLEYLTDFSHVKHRSSPN</sequence>
<protein>
    <submittedName>
        <fullName evidence="3">Uncharacterized protein LOC111134184</fullName>
    </submittedName>
</protein>